<organism evidence="2 3">
    <name type="scientific">Asparagus officinalis</name>
    <name type="common">Garden asparagus</name>
    <dbReference type="NCBI Taxonomy" id="4686"/>
    <lineage>
        <taxon>Eukaryota</taxon>
        <taxon>Viridiplantae</taxon>
        <taxon>Streptophyta</taxon>
        <taxon>Embryophyta</taxon>
        <taxon>Tracheophyta</taxon>
        <taxon>Spermatophyta</taxon>
        <taxon>Magnoliopsida</taxon>
        <taxon>Liliopsida</taxon>
        <taxon>Asparagales</taxon>
        <taxon>Asparagaceae</taxon>
        <taxon>Asparagoideae</taxon>
        <taxon>Asparagus</taxon>
    </lineage>
</organism>
<keyword evidence="3" id="KW-1185">Reference proteome</keyword>
<dbReference type="EMBL" id="CM007387">
    <property type="protein sequence ID" value="ONK62794.1"/>
    <property type="molecule type" value="Genomic_DNA"/>
</dbReference>
<dbReference type="Gramene" id="ONK62794">
    <property type="protein sequence ID" value="ONK62794"/>
    <property type="gene ID" value="A4U43_C07F8210"/>
</dbReference>
<protein>
    <submittedName>
        <fullName evidence="2">Uncharacterized protein</fullName>
    </submittedName>
</protein>
<dbReference type="AlphaFoldDB" id="A0A5P1EAF0"/>
<feature type="region of interest" description="Disordered" evidence="1">
    <location>
        <begin position="1"/>
        <end position="32"/>
    </location>
</feature>
<dbReference type="Proteomes" id="UP000243459">
    <property type="component" value="Chromosome 7"/>
</dbReference>
<evidence type="ECO:0000256" key="1">
    <source>
        <dbReference type="SAM" id="MobiDB-lite"/>
    </source>
</evidence>
<reference evidence="3" key="1">
    <citation type="journal article" date="2017" name="Nat. Commun.">
        <title>The asparagus genome sheds light on the origin and evolution of a young Y chromosome.</title>
        <authorList>
            <person name="Harkess A."/>
            <person name="Zhou J."/>
            <person name="Xu C."/>
            <person name="Bowers J.E."/>
            <person name="Van der Hulst R."/>
            <person name="Ayyampalayam S."/>
            <person name="Mercati F."/>
            <person name="Riccardi P."/>
            <person name="McKain M.R."/>
            <person name="Kakrana A."/>
            <person name="Tang H."/>
            <person name="Ray J."/>
            <person name="Groenendijk J."/>
            <person name="Arikit S."/>
            <person name="Mathioni S.M."/>
            <person name="Nakano M."/>
            <person name="Shan H."/>
            <person name="Telgmann-Rauber A."/>
            <person name="Kanno A."/>
            <person name="Yue Z."/>
            <person name="Chen H."/>
            <person name="Li W."/>
            <person name="Chen Y."/>
            <person name="Xu X."/>
            <person name="Zhang Y."/>
            <person name="Luo S."/>
            <person name="Chen H."/>
            <person name="Gao J."/>
            <person name="Mao Z."/>
            <person name="Pires J.C."/>
            <person name="Luo M."/>
            <person name="Kudrna D."/>
            <person name="Wing R.A."/>
            <person name="Meyers B.C."/>
            <person name="Yi K."/>
            <person name="Kong H."/>
            <person name="Lavrijsen P."/>
            <person name="Sunseri F."/>
            <person name="Falavigna A."/>
            <person name="Ye Y."/>
            <person name="Leebens-Mack J.H."/>
            <person name="Chen G."/>
        </authorList>
    </citation>
    <scope>NUCLEOTIDE SEQUENCE [LARGE SCALE GENOMIC DNA]</scope>
    <source>
        <strain evidence="3">cv. DH0086</strain>
    </source>
</reference>
<accession>A0A5P1EAF0</accession>
<evidence type="ECO:0000313" key="3">
    <source>
        <dbReference type="Proteomes" id="UP000243459"/>
    </source>
</evidence>
<feature type="region of interest" description="Disordered" evidence="1">
    <location>
        <begin position="71"/>
        <end position="103"/>
    </location>
</feature>
<name>A0A5P1EAF0_ASPOF</name>
<gene>
    <name evidence="2" type="ORF">A4U43_C07F8210</name>
</gene>
<proteinExistence type="predicted"/>
<evidence type="ECO:0000313" key="2">
    <source>
        <dbReference type="EMBL" id="ONK62794.1"/>
    </source>
</evidence>
<sequence>MCGMDEDWFGRAEQPSTAMTEGAGRPNRRRSARRRRRRALTYWCTWDQNGGSARWWPRLVRAASGARAEEELSRPPARVPGRGCARPELGSGGGRVARRQRMRSCSGRRSAAVLVGGRTTGEQGRAASGLGWRAGNGGAAWLMRWRGTMTGGGEGLWWSKGRSLERVEDKG</sequence>